<feature type="chain" id="PRO_5001808500" evidence="4">
    <location>
        <begin position="35"/>
        <end position="316"/>
    </location>
</feature>
<dbReference type="PROSITE" id="PS50294">
    <property type="entry name" value="WD_REPEATS_REGION"/>
    <property type="match status" value="2"/>
</dbReference>
<organism evidence="5 6">
    <name type="scientific">Toxoplasma gondii p89</name>
    <dbReference type="NCBI Taxonomy" id="943119"/>
    <lineage>
        <taxon>Eukaryota</taxon>
        <taxon>Sar</taxon>
        <taxon>Alveolata</taxon>
        <taxon>Apicomplexa</taxon>
        <taxon>Conoidasida</taxon>
        <taxon>Coccidia</taxon>
        <taxon>Eucoccidiorida</taxon>
        <taxon>Eimeriorina</taxon>
        <taxon>Sarcocystidae</taxon>
        <taxon>Toxoplasma</taxon>
    </lineage>
</organism>
<evidence type="ECO:0000256" key="4">
    <source>
        <dbReference type="SAM" id="SignalP"/>
    </source>
</evidence>
<evidence type="ECO:0000256" key="1">
    <source>
        <dbReference type="ARBA" id="ARBA00022574"/>
    </source>
</evidence>
<evidence type="ECO:0000313" key="5">
    <source>
        <dbReference type="EMBL" id="KFG36321.1"/>
    </source>
</evidence>
<dbReference type="InterPro" id="IPR036322">
    <property type="entry name" value="WD40_repeat_dom_sf"/>
</dbReference>
<dbReference type="SMART" id="SM00320">
    <property type="entry name" value="WD40"/>
    <property type="match status" value="4"/>
</dbReference>
<dbReference type="InterPro" id="IPR001680">
    <property type="entry name" value="WD40_rpt"/>
</dbReference>
<accession>A0A086JW03</accession>
<dbReference type="PANTHER" id="PTHR19848:SF8">
    <property type="entry name" value="F-BOX AND WD REPEAT DOMAIN CONTAINING 7"/>
    <property type="match status" value="1"/>
</dbReference>
<feature type="repeat" description="WD" evidence="3">
    <location>
        <begin position="258"/>
        <end position="299"/>
    </location>
</feature>
<keyword evidence="4" id="KW-0732">Signal</keyword>
<dbReference type="EMBL" id="AEYI02001528">
    <property type="protein sequence ID" value="KFG36321.1"/>
    <property type="molecule type" value="Genomic_DNA"/>
</dbReference>
<evidence type="ECO:0000313" key="6">
    <source>
        <dbReference type="Proteomes" id="UP000028828"/>
    </source>
</evidence>
<dbReference type="PANTHER" id="PTHR19848">
    <property type="entry name" value="WD40 REPEAT PROTEIN"/>
    <property type="match status" value="1"/>
</dbReference>
<reference evidence="5 6" key="1">
    <citation type="submission" date="2014-03" db="EMBL/GenBank/DDBJ databases">
        <authorList>
            <person name="Sibley D."/>
            <person name="Venepally P."/>
            <person name="Karamycheva S."/>
            <person name="Hadjithomas M."/>
            <person name="Khan A."/>
            <person name="Brunk B."/>
            <person name="Roos D."/>
            <person name="Caler E."/>
            <person name="Lorenzi H."/>
        </authorList>
    </citation>
    <scope>NUCLEOTIDE SEQUENCE [LARGE SCALE GENOMIC DNA]</scope>
    <source>
        <strain evidence="6">p89</strain>
    </source>
</reference>
<feature type="signal peptide" evidence="4">
    <location>
        <begin position="1"/>
        <end position="34"/>
    </location>
</feature>
<dbReference type="Gene3D" id="2.130.10.10">
    <property type="entry name" value="YVTN repeat-like/Quinoprotein amine dehydrogenase"/>
    <property type="match status" value="2"/>
</dbReference>
<evidence type="ECO:0000256" key="2">
    <source>
        <dbReference type="ARBA" id="ARBA00022737"/>
    </source>
</evidence>
<dbReference type="AlphaFoldDB" id="A0A086JW03"/>
<protein>
    <submittedName>
        <fullName evidence="5">Putative WD-40 repeat protein</fullName>
    </submittedName>
</protein>
<dbReference type="SUPFAM" id="SSF50978">
    <property type="entry name" value="WD40 repeat-like"/>
    <property type="match status" value="1"/>
</dbReference>
<dbReference type="VEuPathDB" id="ToxoDB:TGP89_420090"/>
<proteinExistence type="predicted"/>
<dbReference type="Pfam" id="PF00400">
    <property type="entry name" value="WD40"/>
    <property type="match status" value="3"/>
</dbReference>
<sequence>MEICGGSRGSLLSVLLRRSLFAFSLLGSLDFTVSVPSGPLVDLCYIPPYSQLASVGADRSLRLWTSTAAPCKEKAACKTQPACVAFFSKSDGLLTGGNGLIVGGSDAAGMGGRDKPLFLQETPRFFDRFFKELCSFLLRSLICEIPHFDKIGGIDGSVSLWGLQSMNLRHTQMGHDRVVNALLPLPYDDNLFASASADTAILIWDATRMAPVHALKGHRKSVSSLAFSANYSCLLSAGLDKDALVWSQCNMNKAICHLQGHPYALCGVAVVPNTPQVLTADASGAIRVWDLRNFRSLQTISSRRQKAGRAPTQIES</sequence>
<dbReference type="PROSITE" id="PS50082">
    <property type="entry name" value="WD_REPEATS_2"/>
    <property type="match status" value="3"/>
</dbReference>
<evidence type="ECO:0000256" key="3">
    <source>
        <dbReference type="PROSITE-ProRule" id="PRU00221"/>
    </source>
</evidence>
<keyword evidence="2" id="KW-0677">Repeat</keyword>
<feature type="repeat" description="WD" evidence="3">
    <location>
        <begin position="215"/>
        <end position="247"/>
    </location>
</feature>
<comment type="caution">
    <text evidence="5">The sequence shown here is derived from an EMBL/GenBank/DDBJ whole genome shotgun (WGS) entry which is preliminary data.</text>
</comment>
<feature type="repeat" description="WD" evidence="3">
    <location>
        <begin position="172"/>
        <end position="214"/>
    </location>
</feature>
<gene>
    <name evidence="5" type="ORF">TGP89_420090</name>
</gene>
<keyword evidence="1 3" id="KW-0853">WD repeat</keyword>
<dbReference type="InterPro" id="IPR015943">
    <property type="entry name" value="WD40/YVTN_repeat-like_dom_sf"/>
</dbReference>
<dbReference type="Proteomes" id="UP000028828">
    <property type="component" value="Unassembled WGS sequence"/>
</dbReference>
<name>A0A086JW03_TOXGO</name>